<name>A0A0K8NXC9_PISS1</name>
<evidence type="ECO:0000256" key="1">
    <source>
        <dbReference type="ARBA" id="ARBA00022741"/>
    </source>
</evidence>
<dbReference type="GO" id="GO:0005524">
    <property type="term" value="F:ATP binding"/>
    <property type="evidence" value="ECO:0007669"/>
    <property type="project" value="UniProtKB-KW"/>
</dbReference>
<dbReference type="Gene3D" id="3.40.50.300">
    <property type="entry name" value="P-loop containing nucleotide triphosphate hydrolases"/>
    <property type="match status" value="2"/>
</dbReference>
<dbReference type="PROSITE" id="PS00674">
    <property type="entry name" value="AAA"/>
    <property type="match status" value="1"/>
</dbReference>
<dbReference type="InterPro" id="IPR003960">
    <property type="entry name" value="ATPase_AAA_CS"/>
</dbReference>
<dbReference type="PANTHER" id="PTHR23077">
    <property type="entry name" value="AAA-FAMILY ATPASE"/>
    <property type="match status" value="1"/>
</dbReference>
<dbReference type="STRING" id="1547922.ISF6_0598"/>
<dbReference type="InterPro" id="IPR003593">
    <property type="entry name" value="AAA+_ATPase"/>
</dbReference>
<proteinExistence type="inferred from homology"/>
<dbReference type="EMBL" id="BBYR01000013">
    <property type="protein sequence ID" value="GAP35033.1"/>
    <property type="molecule type" value="Genomic_DNA"/>
</dbReference>
<gene>
    <name evidence="5" type="ORF">ISF6_0598</name>
</gene>
<evidence type="ECO:0000313" key="5">
    <source>
        <dbReference type="EMBL" id="GAP35033.1"/>
    </source>
</evidence>
<dbReference type="GO" id="GO:0005737">
    <property type="term" value="C:cytoplasm"/>
    <property type="evidence" value="ECO:0007669"/>
    <property type="project" value="TreeGrafter"/>
</dbReference>
<sequence>MVVESTDEGRMILSPGLREAPVLDRMCSHFVLSLTLRQPGRFNLRRDWNSLLSLTGRHLVWPPTVLQRLRDFLGGRCRANEAWRGHDALSPDAFMERHGAWRGPYEEGTLFFYIDEYIKDAPKDLLAVLGATAQWLDRSLKKESTRVEKNIDALAGLLQLNPAERALLLYGTLARYQRDLRGLLVEFKVSNAQEAYAAIAEVAGVNEAEVAEALRAGSRLERIGMVENLISEHNITDLADLMKVSEQLPPVLMRDYAGPSDLMAVFTRPATRSELQPGDFHYVAEDLAVLTALLRNAVARKAAGVNVLLYGPPGTGKTELAKVAAQAAGLALYEVEYADRDGNSLSGRDRYRSLQISQVFLKGSAEVALLFDEVEDVFPPISTDTAQIMARLDSSGDGTPSGSVSGKAWVNQILETNPVPVIWATNRIEQIDPAFRRRFQYHLELKSPPPGARETLVRRALGDIEVSAGFAAKLAERRGLTPAQVRTAVRFARLAADGENGPARAEALIERQLGHADRALGTSATPAVRRVVTTYDLGLVNAESRFPIPKVIEALKRRSHGSLCFHGPPGTGKTALAEHLAQALQRPLMVRQASDLVSKYVGETEQNMARMFADAEAEQAVLLLDEADSFLRSRRLAERSYEVSEVNEMLQGMERYAGIFICTTNLFEDLDEAALRRFTFKIRFLPLSAAQRERMFVAEALGGDAAALDAEQRARLSRLDLLAAGDFAAVRRQVELLGEDFTPDEFLSQLESEHRVKPEVRRQRAVGFVKAG</sequence>
<dbReference type="AlphaFoldDB" id="A0A0K8NXC9"/>
<dbReference type="SUPFAM" id="SSF52540">
    <property type="entry name" value="P-loop containing nucleoside triphosphate hydrolases"/>
    <property type="match status" value="2"/>
</dbReference>
<keyword evidence="2 3" id="KW-0067">ATP-binding</keyword>
<protein>
    <submittedName>
        <fullName evidence="5">ATPase, AAA family</fullName>
    </submittedName>
</protein>
<dbReference type="GO" id="GO:0016887">
    <property type="term" value="F:ATP hydrolysis activity"/>
    <property type="evidence" value="ECO:0007669"/>
    <property type="project" value="InterPro"/>
</dbReference>
<dbReference type="Pfam" id="PF00004">
    <property type="entry name" value="AAA"/>
    <property type="match status" value="2"/>
</dbReference>
<dbReference type="OrthoDB" id="9802352at2"/>
<dbReference type="InterPro" id="IPR027417">
    <property type="entry name" value="P-loop_NTPase"/>
</dbReference>
<comment type="similarity">
    <text evidence="3">Belongs to the AAA ATPase family.</text>
</comment>
<keyword evidence="6" id="KW-1185">Reference proteome</keyword>
<dbReference type="InterPro" id="IPR003959">
    <property type="entry name" value="ATPase_AAA_core"/>
</dbReference>
<evidence type="ECO:0000256" key="2">
    <source>
        <dbReference type="ARBA" id="ARBA00022840"/>
    </source>
</evidence>
<dbReference type="InterPro" id="IPR050168">
    <property type="entry name" value="AAA_ATPase_domain"/>
</dbReference>
<dbReference type="PANTHER" id="PTHR23077:SF27">
    <property type="entry name" value="ATPASE FAMILY GENE 2 PROTEIN HOMOLOG A"/>
    <property type="match status" value="1"/>
</dbReference>
<dbReference type="SMART" id="SM00382">
    <property type="entry name" value="AAA"/>
    <property type="match status" value="2"/>
</dbReference>
<accession>A0A0K8NXC9</accession>
<dbReference type="Proteomes" id="UP000037660">
    <property type="component" value="Unassembled WGS sequence"/>
</dbReference>
<dbReference type="CDD" id="cd19481">
    <property type="entry name" value="RecA-like_protease"/>
    <property type="match status" value="1"/>
</dbReference>
<comment type="caution">
    <text evidence="5">The sequence shown here is derived from an EMBL/GenBank/DDBJ whole genome shotgun (WGS) entry which is preliminary data.</text>
</comment>
<feature type="domain" description="AAA+ ATPase" evidence="4">
    <location>
        <begin position="303"/>
        <end position="449"/>
    </location>
</feature>
<dbReference type="RefSeq" id="WP_054019117.1">
    <property type="nucleotide sequence ID" value="NZ_BBYR01000013.1"/>
</dbReference>
<feature type="domain" description="AAA+ ATPase" evidence="4">
    <location>
        <begin position="559"/>
        <end position="688"/>
    </location>
</feature>
<organism evidence="5 6">
    <name type="scientific">Piscinibacter sakaiensis</name>
    <name type="common">Ideonella sakaiensis</name>
    <dbReference type="NCBI Taxonomy" id="1547922"/>
    <lineage>
        <taxon>Bacteria</taxon>
        <taxon>Pseudomonadati</taxon>
        <taxon>Pseudomonadota</taxon>
        <taxon>Betaproteobacteria</taxon>
        <taxon>Burkholderiales</taxon>
        <taxon>Sphaerotilaceae</taxon>
        <taxon>Piscinibacter</taxon>
    </lineage>
</organism>
<evidence type="ECO:0000259" key="4">
    <source>
        <dbReference type="SMART" id="SM00382"/>
    </source>
</evidence>
<evidence type="ECO:0000313" key="6">
    <source>
        <dbReference type="Proteomes" id="UP000037660"/>
    </source>
</evidence>
<keyword evidence="1 3" id="KW-0547">Nucleotide-binding</keyword>
<reference evidence="5 6" key="2">
    <citation type="journal article" date="2016" name="Science">
        <title>A bacterium that degrades and assimilates poly(ethylene terephthalate).</title>
        <authorList>
            <person name="Yoshida S."/>
            <person name="Hiraga K."/>
            <person name="Takehana T."/>
            <person name="Taniguchi I."/>
            <person name="Yamaji H."/>
            <person name="Maeda Y."/>
            <person name="Toyohara K."/>
            <person name="Miyamoto K."/>
            <person name="Kimura Y."/>
            <person name="Oda K."/>
        </authorList>
    </citation>
    <scope>NUCLEOTIDE SEQUENCE [LARGE SCALE GENOMIC DNA]</scope>
    <source>
        <strain evidence="6">NBRC 110686 / TISTR 2288 / 201-F6</strain>
    </source>
</reference>
<reference evidence="6" key="1">
    <citation type="submission" date="2015-07" db="EMBL/GenBank/DDBJ databases">
        <title>Discovery of a poly(ethylene terephthalate assimilation.</title>
        <authorList>
            <person name="Yoshida S."/>
            <person name="Hiraga K."/>
            <person name="Takehana T."/>
            <person name="Taniguchi I."/>
            <person name="Yamaji H."/>
            <person name="Maeda Y."/>
            <person name="Toyohara K."/>
            <person name="Miyamoto K."/>
            <person name="Kimura Y."/>
            <person name="Oda K."/>
        </authorList>
    </citation>
    <scope>NUCLEOTIDE SEQUENCE [LARGE SCALE GENOMIC DNA]</scope>
    <source>
        <strain evidence="6">NBRC 110686 / TISTR 2288 / 201-F6</strain>
    </source>
</reference>
<evidence type="ECO:0000256" key="3">
    <source>
        <dbReference type="RuleBase" id="RU003651"/>
    </source>
</evidence>